<organism evidence="2 3">
    <name type="scientific">Plakobranchus ocellatus</name>
    <dbReference type="NCBI Taxonomy" id="259542"/>
    <lineage>
        <taxon>Eukaryota</taxon>
        <taxon>Metazoa</taxon>
        <taxon>Spiralia</taxon>
        <taxon>Lophotrochozoa</taxon>
        <taxon>Mollusca</taxon>
        <taxon>Gastropoda</taxon>
        <taxon>Heterobranchia</taxon>
        <taxon>Euthyneura</taxon>
        <taxon>Panpulmonata</taxon>
        <taxon>Sacoglossa</taxon>
        <taxon>Placobranchoidea</taxon>
        <taxon>Plakobranchidae</taxon>
        <taxon>Plakobranchus</taxon>
    </lineage>
</organism>
<proteinExistence type="predicted"/>
<evidence type="ECO:0000256" key="1">
    <source>
        <dbReference type="SAM" id="MobiDB-lite"/>
    </source>
</evidence>
<dbReference type="Proteomes" id="UP000735302">
    <property type="component" value="Unassembled WGS sequence"/>
</dbReference>
<protein>
    <submittedName>
        <fullName evidence="2">Uncharacterized protein</fullName>
    </submittedName>
</protein>
<dbReference type="EMBL" id="BLXT01002806">
    <property type="protein sequence ID" value="GFN97688.1"/>
    <property type="molecule type" value="Genomic_DNA"/>
</dbReference>
<feature type="compositionally biased region" description="Polar residues" evidence="1">
    <location>
        <begin position="30"/>
        <end position="42"/>
    </location>
</feature>
<name>A0AAV3ZUU8_9GAST</name>
<accession>A0AAV3ZUU8</accession>
<dbReference type="AlphaFoldDB" id="A0AAV3ZUU8"/>
<gene>
    <name evidence="2" type="ORF">PoB_002419400</name>
</gene>
<comment type="caution">
    <text evidence="2">The sequence shown here is derived from an EMBL/GenBank/DDBJ whole genome shotgun (WGS) entry which is preliminary data.</text>
</comment>
<evidence type="ECO:0000313" key="2">
    <source>
        <dbReference type="EMBL" id="GFN97688.1"/>
    </source>
</evidence>
<reference evidence="2 3" key="1">
    <citation type="journal article" date="2021" name="Elife">
        <title>Chloroplast acquisition without the gene transfer in kleptoplastic sea slugs, Plakobranchus ocellatus.</title>
        <authorList>
            <person name="Maeda T."/>
            <person name="Takahashi S."/>
            <person name="Yoshida T."/>
            <person name="Shimamura S."/>
            <person name="Takaki Y."/>
            <person name="Nagai Y."/>
            <person name="Toyoda A."/>
            <person name="Suzuki Y."/>
            <person name="Arimoto A."/>
            <person name="Ishii H."/>
            <person name="Satoh N."/>
            <person name="Nishiyama T."/>
            <person name="Hasebe M."/>
            <person name="Maruyama T."/>
            <person name="Minagawa J."/>
            <person name="Obokata J."/>
            <person name="Shigenobu S."/>
        </authorList>
    </citation>
    <scope>NUCLEOTIDE SEQUENCE [LARGE SCALE GENOMIC DNA]</scope>
</reference>
<feature type="region of interest" description="Disordered" evidence="1">
    <location>
        <begin position="1"/>
        <end position="45"/>
    </location>
</feature>
<sequence>MIQQTPPDRMFDPLFPLTEAPRKHRPRWQLDSNTSSSRTQEPQGVVMGLKLTPCAGKKAPPYIWTGDAYLNATSTLLNHRNN</sequence>
<evidence type="ECO:0000313" key="3">
    <source>
        <dbReference type="Proteomes" id="UP000735302"/>
    </source>
</evidence>
<keyword evidence="3" id="KW-1185">Reference proteome</keyword>